<organism evidence="6 7">
    <name type="scientific">Diaphorobacter ruginosibacter</name>
    <dbReference type="NCBI Taxonomy" id="1715720"/>
    <lineage>
        <taxon>Bacteria</taxon>
        <taxon>Pseudomonadati</taxon>
        <taxon>Pseudomonadota</taxon>
        <taxon>Betaproteobacteria</taxon>
        <taxon>Burkholderiales</taxon>
        <taxon>Comamonadaceae</taxon>
        <taxon>Diaphorobacter</taxon>
    </lineage>
</organism>
<reference evidence="6 7" key="1">
    <citation type="submission" date="2020-08" db="EMBL/GenBank/DDBJ databases">
        <title>Genome sequence of Diaphorobacter ruginosibacter DSM 27467T.</title>
        <authorList>
            <person name="Hyun D.-W."/>
            <person name="Bae J.-W."/>
        </authorList>
    </citation>
    <scope>NUCLEOTIDE SEQUENCE [LARGE SCALE GENOMIC DNA]</scope>
    <source>
        <strain evidence="6 7">DSM 27467</strain>
    </source>
</reference>
<feature type="domain" description="Fumarylacetoacetase-like C-terminal" evidence="5">
    <location>
        <begin position="97"/>
        <end position="308"/>
    </location>
</feature>
<dbReference type="KEGG" id="drg:H9K76_07910"/>
<evidence type="ECO:0000256" key="3">
    <source>
        <dbReference type="ARBA" id="ARBA00022723"/>
    </source>
</evidence>
<evidence type="ECO:0000259" key="5">
    <source>
        <dbReference type="Pfam" id="PF01557"/>
    </source>
</evidence>
<dbReference type="AlphaFoldDB" id="A0A7G9RT05"/>
<evidence type="ECO:0000313" key="6">
    <source>
        <dbReference type="EMBL" id="QNN58730.1"/>
    </source>
</evidence>
<protein>
    <submittedName>
        <fullName evidence="6">Fumarylacetoacetate hydrolase family protein</fullName>
    </submittedName>
</protein>
<dbReference type="SUPFAM" id="SSF56529">
    <property type="entry name" value="FAH"/>
    <property type="match status" value="1"/>
</dbReference>
<evidence type="ECO:0000313" key="7">
    <source>
        <dbReference type="Proteomes" id="UP000515811"/>
    </source>
</evidence>
<gene>
    <name evidence="6" type="ORF">H9K76_07910</name>
</gene>
<comment type="cofactor">
    <cofactor evidence="1">
        <name>Mg(2+)</name>
        <dbReference type="ChEBI" id="CHEBI:18420"/>
    </cofactor>
</comment>
<keyword evidence="3" id="KW-0479">Metal-binding</keyword>
<dbReference type="InterPro" id="IPR036663">
    <property type="entry name" value="Fumarylacetoacetase_C_sf"/>
</dbReference>
<evidence type="ECO:0000256" key="2">
    <source>
        <dbReference type="ARBA" id="ARBA00010211"/>
    </source>
</evidence>
<dbReference type="Proteomes" id="UP000515811">
    <property type="component" value="Chromosome"/>
</dbReference>
<dbReference type="GO" id="GO:0046872">
    <property type="term" value="F:metal ion binding"/>
    <property type="evidence" value="ECO:0007669"/>
    <property type="project" value="UniProtKB-KW"/>
</dbReference>
<evidence type="ECO:0000256" key="4">
    <source>
        <dbReference type="ARBA" id="ARBA00022801"/>
    </source>
</evidence>
<dbReference type="EMBL" id="CP060714">
    <property type="protein sequence ID" value="QNN58730.1"/>
    <property type="molecule type" value="Genomic_DNA"/>
</dbReference>
<keyword evidence="4 6" id="KW-0378">Hydrolase</keyword>
<dbReference type="PANTHER" id="PTHR42796">
    <property type="entry name" value="FUMARYLACETOACETATE HYDROLASE DOMAIN-CONTAINING PROTEIN 2A-RELATED"/>
    <property type="match status" value="1"/>
</dbReference>
<dbReference type="Gene3D" id="3.90.850.10">
    <property type="entry name" value="Fumarylacetoacetase-like, C-terminal domain"/>
    <property type="match status" value="1"/>
</dbReference>
<dbReference type="InterPro" id="IPR051121">
    <property type="entry name" value="FAH"/>
</dbReference>
<comment type="similarity">
    <text evidence="2">Belongs to the FAH family.</text>
</comment>
<dbReference type="InterPro" id="IPR011234">
    <property type="entry name" value="Fumarylacetoacetase-like_C"/>
</dbReference>
<dbReference type="FunFam" id="3.90.850.10:FF:000002">
    <property type="entry name" value="2-hydroxyhepta-2,4-diene-1,7-dioate isomerase"/>
    <property type="match status" value="1"/>
</dbReference>
<dbReference type="Pfam" id="PF01557">
    <property type="entry name" value="FAA_hydrolase"/>
    <property type="match status" value="1"/>
</dbReference>
<evidence type="ECO:0000256" key="1">
    <source>
        <dbReference type="ARBA" id="ARBA00001946"/>
    </source>
</evidence>
<dbReference type="GO" id="GO:0016787">
    <property type="term" value="F:hydrolase activity"/>
    <property type="evidence" value="ECO:0007669"/>
    <property type="project" value="UniProtKB-KW"/>
</dbReference>
<dbReference type="PANTHER" id="PTHR42796:SF4">
    <property type="entry name" value="FUMARYLACETOACETATE HYDROLASE DOMAIN-CONTAINING PROTEIN 2A"/>
    <property type="match status" value="1"/>
</dbReference>
<keyword evidence="7" id="KW-1185">Reference proteome</keyword>
<dbReference type="RefSeq" id="WP_187599354.1">
    <property type="nucleotide sequence ID" value="NZ_CP060714.1"/>
</dbReference>
<proteinExistence type="inferred from homology"/>
<dbReference type="GO" id="GO:0019752">
    <property type="term" value="P:carboxylic acid metabolic process"/>
    <property type="evidence" value="ECO:0007669"/>
    <property type="project" value="UniProtKB-ARBA"/>
</dbReference>
<accession>A0A7G9RT05</accession>
<name>A0A7G9RT05_9BURK</name>
<dbReference type="GO" id="GO:0016853">
    <property type="term" value="F:isomerase activity"/>
    <property type="evidence" value="ECO:0007669"/>
    <property type="project" value="UniProtKB-ARBA"/>
</dbReference>
<sequence length="312" mass="33796">MTGIALATYAGKQGCAPALVLDQQLYDLRAMQQAGLEPVPLAYLEGGVEAIVKDGKNGQRWLEGVAAQARTLAQTRKVDPVAEGSAHLQAPYVPQHMFCAASNYAKHANEMGTVLAAKSESKPYMFLKLSNTVIGPGGTVLMPPETAKLDWEVELAAVIGKRCRRVSVEDALDCVAYYTILNDVTARDLNLRTDYPFKHDWFQGKCHDTFAPFGPWLVPASQIPDPQSVRMRLDVNGETMQDDSAATMIWTVREQIAYLSTIVTLEPGDVIATGTPTGVGMGRGVFLKDGDRMLASIEGIGELANQVRAEAI</sequence>